<evidence type="ECO:0000256" key="4">
    <source>
        <dbReference type="ARBA" id="ARBA00023136"/>
    </source>
</evidence>
<evidence type="ECO:0000313" key="7">
    <source>
        <dbReference type="EMBL" id="MDQ1121811.1"/>
    </source>
</evidence>
<feature type="region of interest" description="Disordered" evidence="6">
    <location>
        <begin position="883"/>
        <end position="914"/>
    </location>
</feature>
<feature type="region of interest" description="Disordered" evidence="6">
    <location>
        <begin position="930"/>
        <end position="977"/>
    </location>
</feature>
<reference evidence="7 8" key="1">
    <citation type="submission" date="2023-07" db="EMBL/GenBank/DDBJ databases">
        <title>Functional and genomic diversity of the sorghum phyllosphere microbiome.</title>
        <authorList>
            <person name="Shade A."/>
        </authorList>
    </citation>
    <scope>NUCLEOTIDE SEQUENCE [LARGE SCALE GENOMIC DNA]</scope>
    <source>
        <strain evidence="7 8">SORGH_AS_1207</strain>
    </source>
</reference>
<feature type="transmembrane region" description="Helical" evidence="5">
    <location>
        <begin position="60"/>
        <end position="86"/>
    </location>
</feature>
<evidence type="ECO:0000256" key="2">
    <source>
        <dbReference type="ARBA" id="ARBA00022692"/>
    </source>
</evidence>
<feature type="transmembrane region" description="Helical" evidence="5">
    <location>
        <begin position="165"/>
        <end position="191"/>
    </location>
</feature>
<organism evidence="7 8">
    <name type="scientific">Microbacterium trichothecenolyticum</name>
    <name type="common">Aureobacterium trichothecenolyticum</name>
    <dbReference type="NCBI Taxonomy" id="69370"/>
    <lineage>
        <taxon>Bacteria</taxon>
        <taxon>Bacillati</taxon>
        <taxon>Actinomycetota</taxon>
        <taxon>Actinomycetes</taxon>
        <taxon>Micrococcales</taxon>
        <taxon>Microbacteriaceae</taxon>
        <taxon>Microbacterium</taxon>
    </lineage>
</organism>
<comment type="similarity">
    <text evidence="5">Belongs to the UPF0182 family.</text>
</comment>
<dbReference type="InterPro" id="IPR005372">
    <property type="entry name" value="UPF0182"/>
</dbReference>
<name>A0ABU0TQ62_MICTR</name>
<keyword evidence="3 5" id="KW-1133">Transmembrane helix</keyword>
<evidence type="ECO:0000313" key="8">
    <source>
        <dbReference type="Proteomes" id="UP001226691"/>
    </source>
</evidence>
<evidence type="ECO:0000256" key="1">
    <source>
        <dbReference type="ARBA" id="ARBA00022475"/>
    </source>
</evidence>
<protein>
    <recommendedName>
        <fullName evidence="5">UPF0182 protein QE412_000384</fullName>
    </recommendedName>
</protein>
<evidence type="ECO:0000256" key="5">
    <source>
        <dbReference type="HAMAP-Rule" id="MF_01600"/>
    </source>
</evidence>
<dbReference type="Pfam" id="PF03699">
    <property type="entry name" value="UPF0182"/>
    <property type="match status" value="1"/>
</dbReference>
<keyword evidence="4 5" id="KW-0472">Membrane</keyword>
<dbReference type="PANTHER" id="PTHR39344:SF1">
    <property type="entry name" value="UPF0182 PROTEIN SLL1060"/>
    <property type="match status" value="1"/>
</dbReference>
<feature type="transmembrane region" description="Helical" evidence="5">
    <location>
        <begin position="211"/>
        <end position="228"/>
    </location>
</feature>
<proteinExistence type="inferred from homology"/>
<keyword evidence="1 5" id="KW-1003">Cell membrane</keyword>
<feature type="transmembrane region" description="Helical" evidence="5">
    <location>
        <begin position="257"/>
        <end position="276"/>
    </location>
</feature>
<feature type="compositionally biased region" description="Basic and acidic residues" evidence="6">
    <location>
        <begin position="959"/>
        <end position="973"/>
    </location>
</feature>
<comment type="caution">
    <text evidence="7">The sequence shown here is derived from an EMBL/GenBank/DDBJ whole genome shotgun (WGS) entry which is preliminary data.</text>
</comment>
<accession>A0ABU0TQ62</accession>
<evidence type="ECO:0000256" key="6">
    <source>
        <dbReference type="SAM" id="MobiDB-lite"/>
    </source>
</evidence>
<feature type="transmembrane region" description="Helical" evidence="5">
    <location>
        <begin position="19"/>
        <end position="40"/>
    </location>
</feature>
<dbReference type="Proteomes" id="UP001226691">
    <property type="component" value="Unassembled WGS sequence"/>
</dbReference>
<feature type="transmembrane region" description="Helical" evidence="5">
    <location>
        <begin position="283"/>
        <end position="304"/>
    </location>
</feature>
<feature type="transmembrane region" description="Helical" evidence="5">
    <location>
        <begin position="112"/>
        <end position="133"/>
    </location>
</feature>
<sequence length="1019" mass="110560">MTTTSAPNQATPPNRSRRIISITLAVIAALVVAFFVFANLYSDWLWFAQLGFTTVLTTQWIARAVMFVVGFLAMAVPVWGVIQLAYRLRPVYARLSSQLDRYQEVVEPLRRLAMWGIPIFFGFFAGFAASAQWETTWLWFNGVATSVTDPQFGLDTGFYLFGMPFYAAVLGFASAVVLVCLLLTGVVSYLYGSVRVGQRELRISKAARIQLAVLAGVYLLLQGASLWLDRFRTLVEPSERITGPGYVGANAVIPGQTILAIAAVIVALAFFVTAFIGRWRYPLIGTALLVVSAIVVGAAIPWAVKTFQVTPNQLNLESQYYQRNLDGTKAAYGIDDIQKEDFEATTTAQAGQLRNDAESTAQLRIMDPAIIGPTVRQLEQYRAYYQFNTPLDVDRYTINGQTQDTVVSLRELNIGQLGDAASWQNTALVYTHGYGMVAAAGNERTADGDPVFLEQAIPGTGFLTDLNYEPRVYFGEQSPPYSIVGGPEGADPIELDYPIGADGGSETRTTFQGDGGPSVGNVFNRLIYALKFQSEQILFSDYLNADSQILYDRNPKERVQKLAPYLTLDSDPYPTVVDGRIKWVIDGYTTSANYPYSTSVSLSRAIADSNNPQPTYALDDINYIRNSVKATVDAYDGSVSLYAWDDQDPLLKAWQNIYPTTVKPWTDMSADLMSHVRYPTDLMKVQRSMLGVYHVDDARSFFQQDNRWTTPNDPQDPAAFQPPYYLTMKMPNQDDPSYSMFTSFIPASQGGQARNVLTGYLAVDSNAGSQQGTKREDYGKLRMLVIDSSTTVPGPGQVQNTFDSDTSVSSQINILKQGQSQVLNGNLLTLPVGGGLLYVQPVFVQSSGGTQLPQLRRVLVAFGNKIAFENTLSEALDSLFGGDSGANTGDETVTPSDQGDGSGGGGTTSPTVPAGDYAAALNEARDALQARAGGPDQRRPRGVRHAGRPPHGSRAASARPRDAGPGRNRDHQPDPVALGHARGLTALTGAGAPLSRGAGAAVCPATPLSVQDTPFGAAR</sequence>
<keyword evidence="2 5" id="KW-0812">Transmembrane</keyword>
<keyword evidence="8" id="KW-1185">Reference proteome</keyword>
<dbReference type="PANTHER" id="PTHR39344">
    <property type="entry name" value="UPF0182 PROTEIN SLL1060"/>
    <property type="match status" value="1"/>
</dbReference>
<comment type="subcellular location">
    <subcellularLocation>
        <location evidence="5">Cell membrane</location>
        <topology evidence="5">Multi-pass membrane protein</topology>
    </subcellularLocation>
</comment>
<dbReference type="EMBL" id="JAUTBF010000001">
    <property type="protein sequence ID" value="MDQ1121811.1"/>
    <property type="molecule type" value="Genomic_DNA"/>
</dbReference>
<gene>
    <name evidence="7" type="ORF">QE412_000384</name>
</gene>
<evidence type="ECO:0000256" key="3">
    <source>
        <dbReference type="ARBA" id="ARBA00022989"/>
    </source>
</evidence>
<dbReference type="HAMAP" id="MF_01600">
    <property type="entry name" value="UPF0182"/>
    <property type="match status" value="1"/>
</dbReference>